<keyword evidence="1" id="KW-0949">S-adenosyl-L-methionine</keyword>
<name>G7WKG0_METH6</name>
<sequence>MLHHTISSVYLPRGGTFGGRVHRPGPILWMINLSRHIFIKLIRRRGRIIVGDEKMDGRLSLRLLITLAAMAATISALPGGLGDADLGEAEGLVVLLTDYGTSGFRVGALEGSIYSENPQARISTITHQVSAFNVAEGSYLLAKAARYYPPGTVFVAEVNPGVGTDERSIVVETEDGKLFVGPDNGLFTDVMEDLGVARVWEVRGLNLTRSGGDPVTFNGVEVYGPVGAILAAGADPAGVGPEVSDPVRLERQRAGVEGDEVVGAVAYIDPWGNLVTNIPEELLGGTDIGPGDRVEISVNGSRIDALFGTTYADVPVGEWVVLVGILGRLEIAVNMGSAAGALGVAEGSAVRVREI</sequence>
<dbReference type="InterPro" id="IPR023228">
    <property type="entry name" value="SAM_OH_AdoTrfase_N_sf"/>
</dbReference>
<accession>G7WKG0</accession>
<dbReference type="SUPFAM" id="SSF102522">
    <property type="entry name" value="Bacterial fluorinating enzyme, N-terminal domain"/>
    <property type="match status" value="1"/>
</dbReference>
<evidence type="ECO:0000259" key="4">
    <source>
        <dbReference type="Pfam" id="PF20257"/>
    </source>
</evidence>
<reference evidence="5 6" key="1">
    <citation type="journal article" date="2012" name="PLoS ONE">
        <title>The genome characteristics and predicted function of methyl-group oxidation pathway in the obligate aceticlastic methanogens, Methanosaeta spp.</title>
        <authorList>
            <person name="Zhu J."/>
            <person name="Zheng H."/>
            <person name="Ai G."/>
            <person name="Zhang G."/>
            <person name="Liu D."/>
            <person name="Liu X."/>
            <person name="Dong X."/>
        </authorList>
    </citation>
    <scope>NUCLEOTIDE SEQUENCE [LARGE SCALE GENOMIC DNA]</scope>
    <source>
        <strain evidence="5 6">6Ac</strain>
    </source>
</reference>
<evidence type="ECO:0000313" key="6">
    <source>
        <dbReference type="Proteomes" id="UP000005877"/>
    </source>
</evidence>
<dbReference type="KEGG" id="mhi:Mhar_1423"/>
<evidence type="ECO:0000256" key="1">
    <source>
        <dbReference type="ARBA" id="ARBA00022691"/>
    </source>
</evidence>
<feature type="domain" description="S-adenosyl-l-methionine hydroxide adenosyltransferase N-terminal" evidence="3">
    <location>
        <begin position="93"/>
        <end position="239"/>
    </location>
</feature>
<proteinExistence type="inferred from homology"/>
<keyword evidence="6" id="KW-1185">Reference proteome</keyword>
<dbReference type="PATRIC" id="fig|1110509.7.peg.1580"/>
<evidence type="ECO:0000256" key="2">
    <source>
        <dbReference type="ARBA" id="ARBA00024035"/>
    </source>
</evidence>
<dbReference type="InterPro" id="IPR002747">
    <property type="entry name" value="SAM_OH_AdoTrfase"/>
</dbReference>
<dbReference type="PANTHER" id="PTHR35092">
    <property type="entry name" value="CHLORINASE MJ1651"/>
    <property type="match status" value="1"/>
</dbReference>
<dbReference type="Gene3D" id="2.40.30.90">
    <property type="entry name" value="Bacterial fluorinating enzyme like"/>
    <property type="match status" value="1"/>
</dbReference>
<dbReference type="EMBL" id="CP003117">
    <property type="protein sequence ID" value="AET64787.1"/>
    <property type="molecule type" value="Genomic_DNA"/>
</dbReference>
<dbReference type="STRING" id="1110509.Mhar_1423"/>
<comment type="similarity">
    <text evidence="2">Belongs to the SAM hydrolase / SAM-dependent halogenase family.</text>
</comment>
<feature type="domain" description="S-adenosyl-l-methionine hydroxide adenosyltransferase C-terminal" evidence="4">
    <location>
        <begin position="263"/>
        <end position="351"/>
    </location>
</feature>
<dbReference type="Pfam" id="PF01887">
    <property type="entry name" value="SAM_HAT_N"/>
    <property type="match status" value="1"/>
</dbReference>
<dbReference type="SUPFAM" id="SSF101852">
    <property type="entry name" value="Bacterial fluorinating enzyme, C-terminal domain"/>
    <property type="match status" value="1"/>
</dbReference>
<dbReference type="AlphaFoldDB" id="G7WKG0"/>
<evidence type="ECO:0000259" key="3">
    <source>
        <dbReference type="Pfam" id="PF01887"/>
    </source>
</evidence>
<dbReference type="InterPro" id="IPR023227">
    <property type="entry name" value="SAM_OH_AdoTrfase_C_sf"/>
</dbReference>
<gene>
    <name evidence="5" type="ordered locus">Mhar_1423</name>
</gene>
<dbReference type="Gene3D" id="3.40.50.10790">
    <property type="entry name" value="S-adenosyl-l-methionine hydroxide adenosyltransferase, N-terminal"/>
    <property type="match status" value="1"/>
</dbReference>
<protein>
    <submittedName>
        <fullName evidence="5">Uncharacterized protein</fullName>
    </submittedName>
</protein>
<organism evidence="5 6">
    <name type="scientific">Methanothrix harundinacea (strain 6Ac)</name>
    <name type="common">Methanosaeta harundinacea</name>
    <dbReference type="NCBI Taxonomy" id="1110509"/>
    <lineage>
        <taxon>Archaea</taxon>
        <taxon>Methanobacteriati</taxon>
        <taxon>Methanobacteriota</taxon>
        <taxon>Stenosarchaea group</taxon>
        <taxon>Methanomicrobia</taxon>
        <taxon>Methanotrichales</taxon>
        <taxon>Methanotrichaceae</taxon>
        <taxon>Methanothrix</taxon>
    </lineage>
</organism>
<dbReference type="InterPro" id="IPR046470">
    <property type="entry name" value="SAM_HAT_C"/>
</dbReference>
<dbReference type="HOGENOM" id="CLU_059734_1_0_2"/>
<dbReference type="Proteomes" id="UP000005877">
    <property type="component" value="Chromosome"/>
</dbReference>
<dbReference type="InterPro" id="IPR046469">
    <property type="entry name" value="SAM_HAT_N"/>
</dbReference>
<evidence type="ECO:0000313" key="5">
    <source>
        <dbReference type="EMBL" id="AET64787.1"/>
    </source>
</evidence>
<dbReference type="Pfam" id="PF20257">
    <property type="entry name" value="SAM_HAT_C"/>
    <property type="match status" value="1"/>
</dbReference>
<dbReference type="PANTHER" id="PTHR35092:SF1">
    <property type="entry name" value="CHLORINASE MJ1651"/>
    <property type="match status" value="1"/>
</dbReference>